<sequence>MVCSVMSPTLYLKSQFHLDDRKLDMQEIKLIGTHPSLRKFIISPNGSIQETEAVKTKQISDSHTSPPNEPTMQKIVEFNEKDSWFMEDVNDFSLCLNESIENGVTESDPQFFSTKTSESDVLIRNLESQSVPNINEFGISLTNSLASLPSTRYYKITRVDCDTEMSRLTKFLQTSGMELIELNSRYVKLCDLDLRYLSDFQFTEKFLVKLNFQLHNSEKRFREYQVEENPKKFNNLCRKLTMFNKNFKRKVVQTEKNQAKIIPCNNCGSYVDFKRSKTCPMCLSILMTPLNSPIGRNI</sequence>
<reference evidence="1 2" key="1">
    <citation type="journal article" date="2014" name="Genome Biol. Evol.">
        <title>The genome of the myxosporean Thelohanellus kitauei shows adaptations to nutrient acquisition within its fish host.</title>
        <authorList>
            <person name="Yang Y."/>
            <person name="Xiong J."/>
            <person name="Zhou Z."/>
            <person name="Huo F."/>
            <person name="Miao W."/>
            <person name="Ran C."/>
            <person name="Liu Y."/>
            <person name="Zhang J."/>
            <person name="Feng J."/>
            <person name="Wang M."/>
            <person name="Wang M."/>
            <person name="Wang L."/>
            <person name="Yao B."/>
        </authorList>
    </citation>
    <scope>NUCLEOTIDE SEQUENCE [LARGE SCALE GENOMIC DNA]</scope>
    <source>
        <strain evidence="1">Wuqing</strain>
    </source>
</reference>
<proteinExistence type="predicted"/>
<organism evidence="1 2">
    <name type="scientific">Thelohanellus kitauei</name>
    <name type="common">Myxosporean</name>
    <dbReference type="NCBI Taxonomy" id="669202"/>
    <lineage>
        <taxon>Eukaryota</taxon>
        <taxon>Metazoa</taxon>
        <taxon>Cnidaria</taxon>
        <taxon>Myxozoa</taxon>
        <taxon>Myxosporea</taxon>
        <taxon>Bivalvulida</taxon>
        <taxon>Platysporina</taxon>
        <taxon>Myxobolidae</taxon>
        <taxon>Thelohanellus</taxon>
    </lineage>
</organism>
<protein>
    <submittedName>
        <fullName evidence="1">Uncharacterized protein</fullName>
    </submittedName>
</protein>
<evidence type="ECO:0000313" key="1">
    <source>
        <dbReference type="EMBL" id="KII73346.1"/>
    </source>
</evidence>
<dbReference type="EMBL" id="JWZT01000881">
    <property type="protein sequence ID" value="KII73346.1"/>
    <property type="molecule type" value="Genomic_DNA"/>
</dbReference>
<dbReference type="OrthoDB" id="10640983at2759"/>
<dbReference type="AlphaFoldDB" id="A0A0C2N156"/>
<accession>A0A0C2N156</accession>
<name>A0A0C2N156_THEKT</name>
<keyword evidence="2" id="KW-1185">Reference proteome</keyword>
<comment type="caution">
    <text evidence="1">The sequence shown here is derived from an EMBL/GenBank/DDBJ whole genome shotgun (WGS) entry which is preliminary data.</text>
</comment>
<gene>
    <name evidence="1" type="ORF">RF11_05694</name>
</gene>
<evidence type="ECO:0000313" key="2">
    <source>
        <dbReference type="Proteomes" id="UP000031668"/>
    </source>
</evidence>
<dbReference type="Proteomes" id="UP000031668">
    <property type="component" value="Unassembled WGS sequence"/>
</dbReference>